<evidence type="ECO:0000256" key="5">
    <source>
        <dbReference type="ARBA" id="ARBA00023136"/>
    </source>
</evidence>
<comment type="subcellular location">
    <subcellularLocation>
        <location evidence="1">Cell membrane</location>
        <topology evidence="1">Multi-pass membrane protein</topology>
    </subcellularLocation>
</comment>
<dbReference type="InterPro" id="IPR003856">
    <property type="entry name" value="LPS_length_determ_N"/>
</dbReference>
<keyword evidence="3 7" id="KW-0812">Transmembrane</keyword>
<dbReference type="PANTHER" id="PTHR32309:SF13">
    <property type="entry name" value="FERRIC ENTEROBACTIN TRANSPORT PROTEIN FEPE"/>
    <property type="match status" value="1"/>
</dbReference>
<keyword evidence="10" id="KW-1185">Reference proteome</keyword>
<dbReference type="InterPro" id="IPR050445">
    <property type="entry name" value="Bact_polysacc_biosynth/exp"/>
</dbReference>
<feature type="transmembrane region" description="Helical" evidence="7">
    <location>
        <begin position="239"/>
        <end position="259"/>
    </location>
</feature>
<accession>A0ABX7GYS5</accession>
<dbReference type="PANTHER" id="PTHR32309">
    <property type="entry name" value="TYROSINE-PROTEIN KINASE"/>
    <property type="match status" value="1"/>
</dbReference>
<name>A0ABX7GYS5_9GAMM</name>
<dbReference type="Proteomes" id="UP000663181">
    <property type="component" value="Chromosome"/>
</dbReference>
<dbReference type="Pfam" id="PF02706">
    <property type="entry name" value="Wzz"/>
    <property type="match status" value="1"/>
</dbReference>
<evidence type="ECO:0000256" key="4">
    <source>
        <dbReference type="ARBA" id="ARBA00022989"/>
    </source>
</evidence>
<feature type="domain" description="Polysaccharide chain length determinant N-terminal" evidence="8">
    <location>
        <begin position="4"/>
        <end position="79"/>
    </location>
</feature>
<proteinExistence type="predicted"/>
<keyword evidence="6" id="KW-0175">Coiled coil</keyword>
<reference evidence="9 10" key="1">
    <citation type="submission" date="2020-10" db="EMBL/GenBank/DDBJ databases">
        <title>Phylogeny of dyella-like bacteria.</title>
        <authorList>
            <person name="Fu J."/>
        </authorList>
    </citation>
    <scope>NUCLEOTIDE SEQUENCE [LARGE SCALE GENOMIC DNA]</scope>
    <source>
        <strain evidence="9 10">DHOB09</strain>
    </source>
</reference>
<keyword evidence="4 7" id="KW-1133">Transmembrane helix</keyword>
<evidence type="ECO:0000259" key="8">
    <source>
        <dbReference type="Pfam" id="PF02706"/>
    </source>
</evidence>
<sequence length="270" mass="29902">MQRDEIYLIDLWRMLARQWRWFTATLIVTLAVTFAFLHAVKPQWQATAWIQIGQVGNAPTGQDPKAEPLLRVIERLQLIPFQDQVLSSIGVSSDTPEGALYRKSLKLEPMPYAGPLVKLSVRAQSPQQAAELATATVAQLQAVHRELEAAPLQLAHARLDEVQADLQKATAERDGLLQAASQDRDRLSSVLLVSVDEEIQTLKQTRGELLVRLGANYTYDTSLVWPVYVPTNQAFPNAALIWGAGLLLGLFFGMLVAIARDALCRARAPT</sequence>
<evidence type="ECO:0000313" key="10">
    <source>
        <dbReference type="Proteomes" id="UP000663181"/>
    </source>
</evidence>
<evidence type="ECO:0000313" key="9">
    <source>
        <dbReference type="EMBL" id="QRN55611.1"/>
    </source>
</evidence>
<evidence type="ECO:0000256" key="6">
    <source>
        <dbReference type="SAM" id="Coils"/>
    </source>
</evidence>
<organism evidence="9 10">
    <name type="scientific">Dyella caseinilytica</name>
    <dbReference type="NCBI Taxonomy" id="1849581"/>
    <lineage>
        <taxon>Bacteria</taxon>
        <taxon>Pseudomonadati</taxon>
        <taxon>Pseudomonadota</taxon>
        <taxon>Gammaproteobacteria</taxon>
        <taxon>Lysobacterales</taxon>
        <taxon>Rhodanobacteraceae</taxon>
        <taxon>Dyella</taxon>
    </lineage>
</organism>
<keyword evidence="5 7" id="KW-0472">Membrane</keyword>
<evidence type="ECO:0000256" key="3">
    <source>
        <dbReference type="ARBA" id="ARBA00022692"/>
    </source>
</evidence>
<dbReference type="RefSeq" id="WP_188799177.1">
    <property type="nucleotide sequence ID" value="NZ_BMIZ01000001.1"/>
</dbReference>
<evidence type="ECO:0000256" key="7">
    <source>
        <dbReference type="SAM" id="Phobius"/>
    </source>
</evidence>
<feature type="coiled-coil region" evidence="6">
    <location>
        <begin position="130"/>
        <end position="179"/>
    </location>
</feature>
<keyword evidence="2" id="KW-1003">Cell membrane</keyword>
<protein>
    <submittedName>
        <fullName evidence="9">Lipopolysaccharide biosynthesis protein</fullName>
    </submittedName>
</protein>
<gene>
    <name evidence="9" type="ORF">ISN74_09950</name>
</gene>
<feature type="transmembrane region" description="Helical" evidence="7">
    <location>
        <begin position="21"/>
        <end position="40"/>
    </location>
</feature>
<dbReference type="EMBL" id="CP064030">
    <property type="protein sequence ID" value="QRN55611.1"/>
    <property type="molecule type" value="Genomic_DNA"/>
</dbReference>
<evidence type="ECO:0000256" key="2">
    <source>
        <dbReference type="ARBA" id="ARBA00022475"/>
    </source>
</evidence>
<evidence type="ECO:0000256" key="1">
    <source>
        <dbReference type="ARBA" id="ARBA00004651"/>
    </source>
</evidence>